<dbReference type="EMBL" id="CASHTH010002107">
    <property type="protein sequence ID" value="CAI8024934.1"/>
    <property type="molecule type" value="Genomic_DNA"/>
</dbReference>
<evidence type="ECO:0008006" key="3">
    <source>
        <dbReference type="Google" id="ProtNLM"/>
    </source>
</evidence>
<gene>
    <name evidence="1" type="ORF">GBAR_LOCUS14445</name>
</gene>
<comment type="caution">
    <text evidence="1">The sequence shown here is derived from an EMBL/GenBank/DDBJ whole genome shotgun (WGS) entry which is preliminary data.</text>
</comment>
<evidence type="ECO:0000313" key="1">
    <source>
        <dbReference type="EMBL" id="CAI8024934.1"/>
    </source>
</evidence>
<sequence length="85" mass="9313">FNTINRQATLHNIKSICPPLYQILVNTYRAPVRCIICGDGEITSSEGTTQGDPLAMAMYALAVKPLIGELKSDAPGVKQVWCRHL</sequence>
<keyword evidence="2" id="KW-1185">Reference proteome</keyword>
<dbReference type="Proteomes" id="UP001174909">
    <property type="component" value="Unassembled WGS sequence"/>
</dbReference>
<reference evidence="1" key="1">
    <citation type="submission" date="2023-03" db="EMBL/GenBank/DDBJ databases">
        <authorList>
            <person name="Steffen K."/>
            <person name="Cardenas P."/>
        </authorList>
    </citation>
    <scope>NUCLEOTIDE SEQUENCE</scope>
</reference>
<name>A0AA35S8Q5_GEOBA</name>
<accession>A0AA35S8Q5</accession>
<proteinExistence type="predicted"/>
<dbReference type="AlphaFoldDB" id="A0AA35S8Q5"/>
<organism evidence="1 2">
    <name type="scientific">Geodia barretti</name>
    <name type="common">Barrett's horny sponge</name>
    <dbReference type="NCBI Taxonomy" id="519541"/>
    <lineage>
        <taxon>Eukaryota</taxon>
        <taxon>Metazoa</taxon>
        <taxon>Porifera</taxon>
        <taxon>Demospongiae</taxon>
        <taxon>Heteroscleromorpha</taxon>
        <taxon>Tetractinellida</taxon>
        <taxon>Astrophorina</taxon>
        <taxon>Geodiidae</taxon>
        <taxon>Geodia</taxon>
    </lineage>
</organism>
<feature type="non-terminal residue" evidence="1">
    <location>
        <position position="1"/>
    </location>
</feature>
<protein>
    <recommendedName>
        <fullName evidence="3">Reverse transcriptase</fullName>
    </recommendedName>
</protein>
<evidence type="ECO:0000313" key="2">
    <source>
        <dbReference type="Proteomes" id="UP001174909"/>
    </source>
</evidence>